<name>N6Y504_THAL4</name>
<sequence length="390" mass="44277">MTGTALITAIACADIGDEHRFEQKRSFEAYQRDSIEWLKQRRVFQSEDKSTELTLNTPREWRPQGKPHQGILLVHGLGDSPWSFHDIGEQLAKRGFLVRTVLLPGHGTRPEDMLDVTLEDWRRVVEEQAQVLSAEVDLVYLGGFSTGANLVVDYAYAHTDIAGLLLFSPAFESDSAFDWLTPLIAWARPWLLEPSEVRPMQNSVRYMTVPTNGFAQFYRSSRRARRALHHASYNKPVLMVVAEHDSVLDTAYLSEIFRTRLTHPASRLIWYGNAPNQAKTDPRVLVKTDKLPEARISQFSHMGMMFSPNNPLYGNEGRLRICWNGQSETATTACEQGATVWFSDWGHKEEGKIHARLTFNPYFEWQSNVIGQVLNEALQNSPSASTQESP</sequence>
<keyword evidence="3" id="KW-1185">Reference proteome</keyword>
<dbReference type="InterPro" id="IPR022742">
    <property type="entry name" value="Hydrolase_4"/>
</dbReference>
<organism evidence="2 3">
    <name type="scientific">Thauera linaloolentis (strain DSM 12138 / JCM 21573 / CCUG 41526 / CIP 105981 / IAM 15112 / NBRC 102519 / 47Lol)</name>
    <dbReference type="NCBI Taxonomy" id="1123367"/>
    <lineage>
        <taxon>Bacteria</taxon>
        <taxon>Pseudomonadati</taxon>
        <taxon>Pseudomonadota</taxon>
        <taxon>Betaproteobacteria</taxon>
        <taxon>Rhodocyclales</taxon>
        <taxon>Zoogloeaceae</taxon>
        <taxon>Thauera</taxon>
    </lineage>
</organism>
<feature type="domain" description="Serine aminopeptidase S33" evidence="1">
    <location>
        <begin position="66"/>
        <end position="253"/>
    </location>
</feature>
<comment type="caution">
    <text evidence="2">The sequence shown here is derived from an EMBL/GenBank/DDBJ whole genome shotgun (WGS) entry which is preliminary data.</text>
</comment>
<evidence type="ECO:0000313" key="2">
    <source>
        <dbReference type="EMBL" id="ENO89266.1"/>
    </source>
</evidence>
<proteinExistence type="predicted"/>
<evidence type="ECO:0000313" key="3">
    <source>
        <dbReference type="Proteomes" id="UP000013232"/>
    </source>
</evidence>
<accession>N6Y504</accession>
<protein>
    <submittedName>
        <fullName evidence="2">Carboxylesterase</fullName>
    </submittedName>
</protein>
<dbReference type="eggNOG" id="COG1647">
    <property type="taxonomic scope" value="Bacteria"/>
</dbReference>
<dbReference type="Pfam" id="PF12146">
    <property type="entry name" value="Hydrolase_4"/>
    <property type="match status" value="1"/>
</dbReference>
<dbReference type="EMBL" id="AMXE01000017">
    <property type="protein sequence ID" value="ENO89266.1"/>
    <property type="molecule type" value="Genomic_DNA"/>
</dbReference>
<dbReference type="AlphaFoldDB" id="N6Y504"/>
<dbReference type="InterPro" id="IPR029058">
    <property type="entry name" value="AB_hydrolase_fold"/>
</dbReference>
<gene>
    <name evidence="2" type="ORF">C666_06780</name>
</gene>
<dbReference type="Proteomes" id="UP000013232">
    <property type="component" value="Unassembled WGS sequence"/>
</dbReference>
<dbReference type="STRING" id="1123367.GCA_000621305_01203"/>
<evidence type="ECO:0000259" key="1">
    <source>
        <dbReference type="Pfam" id="PF12146"/>
    </source>
</evidence>
<reference evidence="2 3" key="1">
    <citation type="submission" date="2012-09" db="EMBL/GenBank/DDBJ databases">
        <title>Draft Genome Sequences of 6 Strains from Genus Thauera.</title>
        <authorList>
            <person name="Liu B."/>
            <person name="Shapleigh J.P."/>
            <person name="Frostegard A.H."/>
        </authorList>
    </citation>
    <scope>NUCLEOTIDE SEQUENCE [LARGE SCALE GENOMIC DNA]</scope>
    <source>
        <strain evidence="3">47Lol / DSM 12138</strain>
    </source>
</reference>
<dbReference type="SUPFAM" id="SSF53474">
    <property type="entry name" value="alpha/beta-Hydrolases"/>
    <property type="match status" value="1"/>
</dbReference>
<dbReference type="Gene3D" id="3.40.50.1820">
    <property type="entry name" value="alpha/beta hydrolase"/>
    <property type="match status" value="1"/>
</dbReference>